<dbReference type="AlphaFoldDB" id="A0AAV0FUG5"/>
<evidence type="ECO:0000256" key="1">
    <source>
        <dbReference type="SAM" id="MobiDB-lite"/>
    </source>
</evidence>
<proteinExistence type="predicted"/>
<dbReference type="Proteomes" id="UP001152523">
    <property type="component" value="Unassembled WGS sequence"/>
</dbReference>
<accession>A0AAV0FUG5</accession>
<gene>
    <name evidence="2" type="ORF">CEPIT_LOCUS37247</name>
</gene>
<comment type="caution">
    <text evidence="2">The sequence shown here is derived from an EMBL/GenBank/DDBJ whole genome shotgun (WGS) entry which is preliminary data.</text>
</comment>
<sequence length="162" mass="17760">MDKVGHIWVVGRSVVLGEGGKGSSVAGEKRRLNILKLADCVGLENKGGELEFGSNKEDLAMFLVQGAAKSLEMVPDANQTGEPKKREVLNLHEQEGHEAGAMMIDGAKNMEIPGEQKRKRGWKEKLHEDTGGGGQNDSLTQKTKRQRVRVLRPVGHILLCQR</sequence>
<organism evidence="2 3">
    <name type="scientific">Cuscuta epithymum</name>
    <dbReference type="NCBI Taxonomy" id="186058"/>
    <lineage>
        <taxon>Eukaryota</taxon>
        <taxon>Viridiplantae</taxon>
        <taxon>Streptophyta</taxon>
        <taxon>Embryophyta</taxon>
        <taxon>Tracheophyta</taxon>
        <taxon>Spermatophyta</taxon>
        <taxon>Magnoliopsida</taxon>
        <taxon>eudicotyledons</taxon>
        <taxon>Gunneridae</taxon>
        <taxon>Pentapetalae</taxon>
        <taxon>asterids</taxon>
        <taxon>lamiids</taxon>
        <taxon>Solanales</taxon>
        <taxon>Convolvulaceae</taxon>
        <taxon>Cuscuteae</taxon>
        <taxon>Cuscuta</taxon>
        <taxon>Cuscuta subgen. Cuscuta</taxon>
    </lineage>
</organism>
<reference evidence="2" key="1">
    <citation type="submission" date="2022-07" db="EMBL/GenBank/DDBJ databases">
        <authorList>
            <person name="Macas J."/>
            <person name="Novak P."/>
            <person name="Neumann P."/>
        </authorList>
    </citation>
    <scope>NUCLEOTIDE SEQUENCE</scope>
</reference>
<evidence type="ECO:0000313" key="2">
    <source>
        <dbReference type="EMBL" id="CAH9138990.1"/>
    </source>
</evidence>
<name>A0AAV0FUG5_9ASTE</name>
<feature type="region of interest" description="Disordered" evidence="1">
    <location>
        <begin position="116"/>
        <end position="147"/>
    </location>
</feature>
<evidence type="ECO:0000313" key="3">
    <source>
        <dbReference type="Proteomes" id="UP001152523"/>
    </source>
</evidence>
<dbReference type="EMBL" id="CAMAPF010001014">
    <property type="protein sequence ID" value="CAH9138990.1"/>
    <property type="molecule type" value="Genomic_DNA"/>
</dbReference>
<protein>
    <submittedName>
        <fullName evidence="2">Uncharacterized protein</fullName>
    </submittedName>
</protein>
<keyword evidence="3" id="KW-1185">Reference proteome</keyword>